<name>A0A0C5VRU5_9GAMM</name>
<dbReference type="AlphaFoldDB" id="A0A0C5VRU5"/>
<gene>
    <name evidence="2" type="ORF">YC6258_04052</name>
</gene>
<feature type="transmembrane region" description="Helical" evidence="1">
    <location>
        <begin position="14"/>
        <end position="31"/>
    </location>
</feature>
<keyword evidence="1" id="KW-0472">Membrane</keyword>
<dbReference type="KEGG" id="gsn:YC6258_04052"/>
<accession>A0A0C5VRU5</accession>
<reference evidence="2 3" key="1">
    <citation type="submission" date="2014-01" db="EMBL/GenBank/DDBJ databases">
        <title>Full genme sequencing of cellulolytic bacterium Gynuella sunshinyii YC6258T gen. nov., sp. nov.</title>
        <authorList>
            <person name="Khan H."/>
            <person name="Chung E.J."/>
            <person name="Chung Y.R."/>
        </authorList>
    </citation>
    <scope>NUCLEOTIDE SEQUENCE [LARGE SCALE GENOMIC DNA]</scope>
    <source>
        <strain evidence="2 3">YC6258</strain>
    </source>
</reference>
<keyword evidence="1" id="KW-0812">Transmembrane</keyword>
<sequence length="41" mass="4813">MNGGFGGRRMYESFILMCCAVVLGCIWYLLITDPKRKEQRR</sequence>
<dbReference type="EMBL" id="CP007142">
    <property type="protein sequence ID" value="AJQ96088.1"/>
    <property type="molecule type" value="Genomic_DNA"/>
</dbReference>
<protein>
    <recommendedName>
        <fullName evidence="4">Cbb3-type cytochrome oxidase, subunit 3</fullName>
    </recommendedName>
</protein>
<evidence type="ECO:0000313" key="2">
    <source>
        <dbReference type="EMBL" id="AJQ96088.1"/>
    </source>
</evidence>
<evidence type="ECO:0000256" key="1">
    <source>
        <dbReference type="SAM" id="Phobius"/>
    </source>
</evidence>
<keyword evidence="1" id="KW-1133">Transmembrane helix</keyword>
<evidence type="ECO:0000313" key="3">
    <source>
        <dbReference type="Proteomes" id="UP000032266"/>
    </source>
</evidence>
<dbReference type="STRING" id="1445510.YC6258_04052"/>
<dbReference type="Proteomes" id="UP000032266">
    <property type="component" value="Chromosome"/>
</dbReference>
<proteinExistence type="predicted"/>
<keyword evidence="3" id="KW-1185">Reference proteome</keyword>
<organism evidence="2 3">
    <name type="scientific">Gynuella sunshinyii YC6258</name>
    <dbReference type="NCBI Taxonomy" id="1445510"/>
    <lineage>
        <taxon>Bacteria</taxon>
        <taxon>Pseudomonadati</taxon>
        <taxon>Pseudomonadota</taxon>
        <taxon>Gammaproteobacteria</taxon>
        <taxon>Oceanospirillales</taxon>
        <taxon>Saccharospirillaceae</taxon>
        <taxon>Gynuella</taxon>
    </lineage>
</organism>
<evidence type="ECO:0008006" key="4">
    <source>
        <dbReference type="Google" id="ProtNLM"/>
    </source>
</evidence>
<dbReference type="HOGENOM" id="CLU_3270797_0_0_6"/>